<sequence length="273" mass="29135">MTAAAHDWLDMRLPVDDEARRHALPLLDKAAARLIGPVTVIDIGAGTGNSALWFDRHLRPRLDGREINWVLLDADADSLGVASRALPEATTVTAPITSLPDVAAEHLRGESASGHLLVTCSAVCDVLTPADVDVVAQTLHRFGGMGLFLLSITDEWSLSPVDPRDEAIGSAFAAHQQREGRLGAEGGAAMAAAGRRIGAEVTSSASPWQLDAPDDSEFISRFLMERVEAAVEEAPGLRDAADEWLSVRLEQAKVDLSVVVDHLDVFIDAGRRG</sequence>
<organism evidence="1 2">
    <name type="scientific">Brevibacterium daeguense</name>
    <dbReference type="NCBI Taxonomy" id="909936"/>
    <lineage>
        <taxon>Bacteria</taxon>
        <taxon>Bacillati</taxon>
        <taxon>Actinomycetota</taxon>
        <taxon>Actinomycetes</taxon>
        <taxon>Micrococcales</taxon>
        <taxon>Brevibacteriaceae</taxon>
        <taxon>Brevibacterium</taxon>
    </lineage>
</organism>
<dbReference type="SUPFAM" id="SSF53335">
    <property type="entry name" value="S-adenosyl-L-methionine-dependent methyltransferases"/>
    <property type="match status" value="1"/>
</dbReference>
<dbReference type="EMBL" id="BAABAZ010000004">
    <property type="protein sequence ID" value="GAA4283411.1"/>
    <property type="molecule type" value="Genomic_DNA"/>
</dbReference>
<name>A0ABP8EHQ4_9MICO</name>
<dbReference type="InterPro" id="IPR029063">
    <property type="entry name" value="SAM-dependent_MTases_sf"/>
</dbReference>
<dbReference type="Proteomes" id="UP001501586">
    <property type="component" value="Unassembled WGS sequence"/>
</dbReference>
<dbReference type="RefSeq" id="WP_236863472.1">
    <property type="nucleotide sequence ID" value="NZ_BAABAZ010000004.1"/>
</dbReference>
<protein>
    <recommendedName>
        <fullName evidence="3">Class I SAM-dependent methyltransferase</fullName>
    </recommendedName>
</protein>
<proteinExistence type="predicted"/>
<dbReference type="Gene3D" id="3.40.50.150">
    <property type="entry name" value="Vaccinia Virus protein VP39"/>
    <property type="match status" value="1"/>
</dbReference>
<keyword evidence="2" id="KW-1185">Reference proteome</keyword>
<accession>A0ABP8EHQ4</accession>
<evidence type="ECO:0000313" key="2">
    <source>
        <dbReference type="Proteomes" id="UP001501586"/>
    </source>
</evidence>
<reference evidence="2" key="1">
    <citation type="journal article" date="2019" name="Int. J. Syst. Evol. Microbiol.">
        <title>The Global Catalogue of Microorganisms (GCM) 10K type strain sequencing project: providing services to taxonomists for standard genome sequencing and annotation.</title>
        <authorList>
            <consortium name="The Broad Institute Genomics Platform"/>
            <consortium name="The Broad Institute Genome Sequencing Center for Infectious Disease"/>
            <person name="Wu L."/>
            <person name="Ma J."/>
        </authorList>
    </citation>
    <scope>NUCLEOTIDE SEQUENCE [LARGE SCALE GENOMIC DNA]</scope>
    <source>
        <strain evidence="2">JCM 17458</strain>
    </source>
</reference>
<evidence type="ECO:0008006" key="3">
    <source>
        <dbReference type="Google" id="ProtNLM"/>
    </source>
</evidence>
<comment type="caution">
    <text evidence="1">The sequence shown here is derived from an EMBL/GenBank/DDBJ whole genome shotgun (WGS) entry which is preliminary data.</text>
</comment>
<gene>
    <name evidence="1" type="ORF">GCM10022261_09420</name>
</gene>
<evidence type="ECO:0000313" key="1">
    <source>
        <dbReference type="EMBL" id="GAA4283411.1"/>
    </source>
</evidence>